<dbReference type="RefSeq" id="WP_125226488.1">
    <property type="nucleotide sequence ID" value="NZ_RQYT01000001.1"/>
</dbReference>
<dbReference type="PANTHER" id="PTHR31528">
    <property type="entry name" value="4-AMINO-5-HYDROXYMETHYL-2-METHYLPYRIMIDINE PHOSPHATE SYNTHASE THI11-RELATED"/>
    <property type="match status" value="1"/>
</dbReference>
<keyword evidence="1" id="KW-0732">Signal</keyword>
<evidence type="ECO:0000313" key="3">
    <source>
        <dbReference type="EMBL" id="RRD51386.1"/>
    </source>
</evidence>
<reference evidence="3 4" key="1">
    <citation type="submission" date="2018-11" db="EMBL/GenBank/DDBJ databases">
        <title>Genomes From Bacteria Associated with the Canine Oral Cavity: a Test Case for Automated Genome-Based Taxonomic Assignment.</title>
        <authorList>
            <person name="Coil D.A."/>
            <person name="Jospin G."/>
            <person name="Darling A.E."/>
            <person name="Wallis C."/>
            <person name="Davis I.J."/>
            <person name="Harris S."/>
            <person name="Eisen J.A."/>
            <person name="Holcombe L.J."/>
            <person name="O'Flynn C."/>
        </authorList>
    </citation>
    <scope>NUCLEOTIDE SEQUENCE [LARGE SCALE GENOMIC DNA]</scope>
    <source>
        <strain evidence="3 4">OH2822_COT-296</strain>
    </source>
</reference>
<dbReference type="GO" id="GO:0009228">
    <property type="term" value="P:thiamine biosynthetic process"/>
    <property type="evidence" value="ECO:0007669"/>
    <property type="project" value="InterPro"/>
</dbReference>
<gene>
    <name evidence="3" type="ORF">EII35_00440</name>
</gene>
<evidence type="ECO:0000256" key="1">
    <source>
        <dbReference type="SAM" id="SignalP"/>
    </source>
</evidence>
<dbReference type="InterPro" id="IPR006311">
    <property type="entry name" value="TAT_signal"/>
</dbReference>
<dbReference type="AlphaFoldDB" id="A0A3P1WZ67"/>
<evidence type="ECO:0000313" key="4">
    <source>
        <dbReference type="Proteomes" id="UP000280935"/>
    </source>
</evidence>
<dbReference type="EMBL" id="RQYT01000001">
    <property type="protein sequence ID" value="RRD51386.1"/>
    <property type="molecule type" value="Genomic_DNA"/>
</dbReference>
<dbReference type="PROSITE" id="PS51257">
    <property type="entry name" value="PROKAR_LIPOPROTEIN"/>
    <property type="match status" value="1"/>
</dbReference>
<dbReference type="PROSITE" id="PS51318">
    <property type="entry name" value="TAT"/>
    <property type="match status" value="1"/>
</dbReference>
<dbReference type="Gene3D" id="3.40.190.10">
    <property type="entry name" value="Periplasmic binding protein-like II"/>
    <property type="match status" value="2"/>
</dbReference>
<dbReference type="OrthoDB" id="174578at2"/>
<dbReference type="PANTHER" id="PTHR31528:SF15">
    <property type="entry name" value="RIBOFLAVIN-BINDING PROTEIN RIBY"/>
    <property type="match status" value="1"/>
</dbReference>
<dbReference type="InterPro" id="IPR015168">
    <property type="entry name" value="SsuA/THI5"/>
</dbReference>
<dbReference type="SUPFAM" id="SSF53850">
    <property type="entry name" value="Periplasmic binding protein-like II"/>
    <property type="match status" value="1"/>
</dbReference>
<feature type="chain" id="PRO_5017948133" evidence="1">
    <location>
        <begin position="20"/>
        <end position="322"/>
    </location>
</feature>
<sequence length="322" mass="33374">MRTGLSRRALLVGSAVASAAVMGCSRPTARTVIGLTYIPNVQFCAFYHAVAAGLFAKHGLDVELRHHGPQEGLFTALEAGEEQVVLASCDEAVVAAAGGMAGLRAFATCYTTYPGCVLGGPKVHALADLAGRRLGVPGRYGSSWFTALAALAEAGLTVDDVEIVEIGWTQVAALSSGQVDAVVGFLSNEAVQLEAAGVGAHVLTVVDPARPRLVGPGLMTMTGRLDAGVLGAISRAVAEAEREILADPTKGLVATEQHVPTLSGPEQRAVAERVLAATIELWSENGEVNLDVDPQELAGMAEFLREVGIIEQVPAELHLPVS</sequence>
<protein>
    <submittedName>
        <fullName evidence="3">ABC transporter substrate-binding protein</fullName>
    </submittedName>
</protein>
<comment type="caution">
    <text evidence="3">The sequence shown here is derived from an EMBL/GenBank/DDBJ whole genome shotgun (WGS) entry which is preliminary data.</text>
</comment>
<dbReference type="InterPro" id="IPR027939">
    <property type="entry name" value="NMT1/THI5"/>
</dbReference>
<accession>A0A3P1WZ67</accession>
<evidence type="ECO:0000259" key="2">
    <source>
        <dbReference type="Pfam" id="PF09084"/>
    </source>
</evidence>
<proteinExistence type="predicted"/>
<dbReference type="Proteomes" id="UP000280935">
    <property type="component" value="Unassembled WGS sequence"/>
</dbReference>
<name>A0A3P1WZ67_9ACTN</name>
<feature type="domain" description="SsuA/THI5-like" evidence="2">
    <location>
        <begin position="40"/>
        <end position="249"/>
    </location>
</feature>
<dbReference type="Pfam" id="PF09084">
    <property type="entry name" value="NMT1"/>
    <property type="match status" value="1"/>
</dbReference>
<feature type="signal peptide" evidence="1">
    <location>
        <begin position="1"/>
        <end position="19"/>
    </location>
</feature>
<organism evidence="3 4">
    <name type="scientific">Arachnia propionica</name>
    <dbReference type="NCBI Taxonomy" id="1750"/>
    <lineage>
        <taxon>Bacteria</taxon>
        <taxon>Bacillati</taxon>
        <taxon>Actinomycetota</taxon>
        <taxon>Actinomycetes</taxon>
        <taxon>Propionibacteriales</taxon>
        <taxon>Propionibacteriaceae</taxon>
        <taxon>Arachnia</taxon>
    </lineage>
</organism>